<dbReference type="PROSITE" id="PS50109">
    <property type="entry name" value="HIS_KIN"/>
    <property type="match status" value="1"/>
</dbReference>
<sequence length="815" mass="90543">MGELTRNHDWSKTALGTPDQWPQSLKTTLGIILHSAFPMLLFWGEELICFYNDAFRPSLGKEGKHPGQGKKGPEMWAEIWDFIGPLINQVMKTGEPVFFQDQLVPFYRNGQIEDIYWTFSYSPTYGDSGHIDGVFVTCTETTRAVLDHQKLQASEAQYRLIFEQAPVAIGTMRGEDLIIETANAKVLEILDKTPSIIGQPWFQVLPELVGEPAETIIKTVYRTGVPFTVSEFGALLRKNGKLVQGYYTFSYLPLTENGVTRGILQVAVEVTDQVVARRKVTESEAKLQALIEQAPVAMALFVGPDLVIELANELMINYFGKGRSILGKPIRQVLTNPGDQFALQLLDQVFTTGVAYEAKGASADLTIDGVFGRYYFDFSLKPLVNAAGEVYAILETAVEVTAQVLARQRLEETEAGLRGAVEMAQLGTWSIDVATNGLTYSDRMIEWFGYDPGAQDYNQVIPILLAEDQDRVAAAVAQALLPESDGIYEQTYTVIHPRTGQKRVLHAHGKTVFDASGKAIRLNGTARDITLQRELQTALEHEVQQRTEELANANEELEANNEELEEANQLLLRSNDNLQTFAYVASHDLQEPLRKIQQFGNLLTARQTSLSADELIYIERMQSAASRMATLIRDLLNFSHLSTQRDPTRLVPLNEVVDDVLNTLELVMAETKAEVKVDPLPTIQGDAFQLAQLFQNLLGNALKFRRTDQTGVPVAPRIRITTKIVEGNELPSGVKPTRTAKAYYRINVIDNGVGFDEKYLDRIFQVFQRLHGKHEFSGTGIGLAICERVVVNHGGAITASSQPGQGATFSIYLPA</sequence>
<dbReference type="SMART" id="SM00091">
    <property type="entry name" value="PAS"/>
    <property type="match status" value="2"/>
</dbReference>
<feature type="coiled-coil region" evidence="6">
    <location>
        <begin position="536"/>
        <end position="577"/>
    </location>
</feature>
<evidence type="ECO:0000256" key="6">
    <source>
        <dbReference type="SAM" id="Coils"/>
    </source>
</evidence>
<evidence type="ECO:0000313" key="10">
    <source>
        <dbReference type="Proteomes" id="UP000501802"/>
    </source>
</evidence>
<dbReference type="GO" id="GO:0000155">
    <property type="term" value="F:phosphorelay sensor kinase activity"/>
    <property type="evidence" value="ECO:0007669"/>
    <property type="project" value="InterPro"/>
</dbReference>
<dbReference type="NCBIfam" id="TIGR00229">
    <property type="entry name" value="sensory_box"/>
    <property type="match status" value="2"/>
</dbReference>
<dbReference type="Pfam" id="PF08447">
    <property type="entry name" value="PAS_3"/>
    <property type="match status" value="1"/>
</dbReference>
<keyword evidence="5" id="KW-0418">Kinase</keyword>
<dbReference type="Pfam" id="PF08448">
    <property type="entry name" value="PAS_4"/>
    <property type="match status" value="2"/>
</dbReference>
<dbReference type="Gene3D" id="3.30.450.20">
    <property type="entry name" value="PAS domain"/>
    <property type="match status" value="4"/>
</dbReference>
<dbReference type="PRINTS" id="PR00344">
    <property type="entry name" value="BCTRLSENSOR"/>
</dbReference>
<comment type="catalytic activity">
    <reaction evidence="1">
        <text>ATP + protein L-histidine = ADP + protein N-phospho-L-histidine.</text>
        <dbReference type="EC" id="2.7.13.3"/>
    </reaction>
</comment>
<evidence type="ECO:0000256" key="4">
    <source>
        <dbReference type="ARBA" id="ARBA00022679"/>
    </source>
</evidence>
<dbReference type="InterPro" id="IPR036097">
    <property type="entry name" value="HisK_dim/P_sf"/>
</dbReference>
<evidence type="ECO:0000256" key="3">
    <source>
        <dbReference type="ARBA" id="ARBA00022553"/>
    </source>
</evidence>
<dbReference type="InterPro" id="IPR036890">
    <property type="entry name" value="HATPase_C_sf"/>
</dbReference>
<dbReference type="Pfam" id="PF13188">
    <property type="entry name" value="PAS_8"/>
    <property type="match status" value="1"/>
</dbReference>
<dbReference type="SUPFAM" id="SSF55874">
    <property type="entry name" value="ATPase domain of HSP90 chaperone/DNA topoisomerase II/histidine kinase"/>
    <property type="match status" value="1"/>
</dbReference>
<dbReference type="Gene3D" id="3.30.565.10">
    <property type="entry name" value="Histidine kinase-like ATPase, C-terminal domain"/>
    <property type="match status" value="1"/>
</dbReference>
<evidence type="ECO:0000313" key="9">
    <source>
        <dbReference type="EMBL" id="QIP18072.1"/>
    </source>
</evidence>
<dbReference type="Pfam" id="PF00512">
    <property type="entry name" value="HisKA"/>
    <property type="match status" value="1"/>
</dbReference>
<evidence type="ECO:0000259" key="7">
    <source>
        <dbReference type="PROSITE" id="PS50109"/>
    </source>
</evidence>
<dbReference type="InterPro" id="IPR035965">
    <property type="entry name" value="PAS-like_dom_sf"/>
</dbReference>
<dbReference type="InterPro" id="IPR013655">
    <property type="entry name" value="PAS_fold_3"/>
</dbReference>
<feature type="domain" description="PAC" evidence="8">
    <location>
        <begin position="488"/>
        <end position="541"/>
    </location>
</feature>
<keyword evidence="4" id="KW-0808">Transferase</keyword>
<protein>
    <recommendedName>
        <fullName evidence="2">histidine kinase</fullName>
        <ecNumber evidence="2">2.7.13.3</ecNumber>
    </recommendedName>
</protein>
<dbReference type="SMART" id="SM00387">
    <property type="entry name" value="HATPase_c"/>
    <property type="match status" value="1"/>
</dbReference>
<dbReference type="InterPro" id="IPR004358">
    <property type="entry name" value="Sig_transdc_His_kin-like_C"/>
</dbReference>
<dbReference type="EMBL" id="CP050063">
    <property type="protein sequence ID" value="QIP18072.1"/>
    <property type="molecule type" value="Genomic_DNA"/>
</dbReference>
<dbReference type="Gene3D" id="2.10.70.100">
    <property type="match status" value="1"/>
</dbReference>
<dbReference type="Gene3D" id="1.10.287.130">
    <property type="match status" value="1"/>
</dbReference>
<dbReference type="InterPro" id="IPR052162">
    <property type="entry name" value="Sensor_kinase/Photoreceptor"/>
</dbReference>
<gene>
    <name evidence="9" type="ORF">G8759_34030</name>
</gene>
<dbReference type="PANTHER" id="PTHR43304:SF1">
    <property type="entry name" value="PAC DOMAIN-CONTAINING PROTEIN"/>
    <property type="match status" value="1"/>
</dbReference>
<accession>A0A6G9B047</accession>
<keyword evidence="10" id="KW-1185">Reference proteome</keyword>
<dbReference type="EC" id="2.7.13.3" evidence="2"/>
<dbReference type="CDD" id="cd00082">
    <property type="entry name" value="HisKA"/>
    <property type="match status" value="1"/>
</dbReference>
<dbReference type="SUPFAM" id="SSF47384">
    <property type="entry name" value="Homodimeric domain of signal transducing histidine kinase"/>
    <property type="match status" value="1"/>
</dbReference>
<dbReference type="InterPro" id="IPR003594">
    <property type="entry name" value="HATPase_dom"/>
</dbReference>
<evidence type="ECO:0000256" key="2">
    <source>
        <dbReference type="ARBA" id="ARBA00012438"/>
    </source>
</evidence>
<dbReference type="InterPro" id="IPR005467">
    <property type="entry name" value="His_kinase_dom"/>
</dbReference>
<reference evidence="9 10" key="1">
    <citation type="submission" date="2020-03" db="EMBL/GenBank/DDBJ databases">
        <authorList>
            <person name="Kim M.K."/>
        </authorList>
    </citation>
    <scope>NUCLEOTIDE SEQUENCE [LARGE SCALE GENOMIC DNA]</scope>
    <source>
        <strain evidence="9 10">BT328</strain>
    </source>
</reference>
<dbReference type="AlphaFoldDB" id="A0A6G9B047"/>
<dbReference type="SUPFAM" id="SSF55785">
    <property type="entry name" value="PYP-like sensor domain (PAS domain)"/>
    <property type="match status" value="3"/>
</dbReference>
<name>A0A6G9B047_9BACT</name>
<dbReference type="InterPro" id="IPR000700">
    <property type="entry name" value="PAS-assoc_C"/>
</dbReference>
<keyword evidence="6" id="KW-0175">Coiled coil</keyword>
<dbReference type="Proteomes" id="UP000501802">
    <property type="component" value="Chromosome"/>
</dbReference>
<evidence type="ECO:0000256" key="5">
    <source>
        <dbReference type="ARBA" id="ARBA00022777"/>
    </source>
</evidence>
<dbReference type="KEGG" id="spib:G8759_34030"/>
<feature type="domain" description="Histidine kinase" evidence="7">
    <location>
        <begin position="584"/>
        <end position="815"/>
    </location>
</feature>
<dbReference type="SMART" id="SM00388">
    <property type="entry name" value="HisKA"/>
    <property type="match status" value="1"/>
</dbReference>
<dbReference type="InterPro" id="IPR013656">
    <property type="entry name" value="PAS_4"/>
</dbReference>
<proteinExistence type="predicted"/>
<dbReference type="InterPro" id="IPR003661">
    <property type="entry name" value="HisK_dim/P_dom"/>
</dbReference>
<evidence type="ECO:0000259" key="8">
    <source>
        <dbReference type="PROSITE" id="PS50113"/>
    </source>
</evidence>
<dbReference type="PANTHER" id="PTHR43304">
    <property type="entry name" value="PHYTOCHROME-LIKE PROTEIN CPH1"/>
    <property type="match status" value="1"/>
</dbReference>
<keyword evidence="3" id="KW-0597">Phosphoprotein</keyword>
<organism evidence="9 10">
    <name type="scientific">Spirosoma aureum</name>
    <dbReference type="NCBI Taxonomy" id="2692134"/>
    <lineage>
        <taxon>Bacteria</taxon>
        <taxon>Pseudomonadati</taxon>
        <taxon>Bacteroidota</taxon>
        <taxon>Cytophagia</taxon>
        <taxon>Cytophagales</taxon>
        <taxon>Cytophagaceae</taxon>
        <taxon>Spirosoma</taxon>
    </lineage>
</organism>
<dbReference type="PROSITE" id="PS50113">
    <property type="entry name" value="PAC"/>
    <property type="match status" value="1"/>
</dbReference>
<dbReference type="Pfam" id="PF02518">
    <property type="entry name" value="HATPase_c"/>
    <property type="match status" value="1"/>
</dbReference>
<dbReference type="InterPro" id="IPR000014">
    <property type="entry name" value="PAS"/>
</dbReference>
<evidence type="ECO:0000256" key="1">
    <source>
        <dbReference type="ARBA" id="ARBA00000085"/>
    </source>
</evidence>